<keyword evidence="3" id="KW-1185">Reference proteome</keyword>
<dbReference type="RefSeq" id="XP_005794230.1">
    <property type="nucleotide sequence ID" value="XM_005794173.1"/>
</dbReference>
<dbReference type="AlphaFoldDB" id="A0A0D3L1B6"/>
<evidence type="ECO:0000256" key="1">
    <source>
        <dbReference type="SAM" id="MobiDB-lite"/>
    </source>
</evidence>
<dbReference type="Proteomes" id="UP000013827">
    <property type="component" value="Unassembled WGS sequence"/>
</dbReference>
<feature type="compositionally biased region" description="Basic and acidic residues" evidence="1">
    <location>
        <begin position="418"/>
        <end position="438"/>
    </location>
</feature>
<accession>A0A0D3L1B6</accession>
<dbReference type="KEGG" id="ehx:EMIHUDRAFT_431809"/>
<dbReference type="PaxDb" id="2903-EOD41801"/>
<dbReference type="GeneID" id="17287071"/>
<dbReference type="EnsemblProtists" id="EOD41801">
    <property type="protein sequence ID" value="EOD41801"/>
    <property type="gene ID" value="EMIHUDRAFT_431809"/>
</dbReference>
<feature type="region of interest" description="Disordered" evidence="1">
    <location>
        <begin position="418"/>
        <end position="447"/>
    </location>
</feature>
<proteinExistence type="predicted"/>
<sequence>MLALAITSGPAAPVPTASGGDPLTTDAGFLGGAVTSPPDEQRGPASWTQFAGMGLLTGAKYTAAGVETGLDWITGGAFQASSDSASNTGNRFSDLNKDTSSDFGNLVAGGSMGRRKLGASPPPAAAAAPAEKGGWMPFAQQGAATGAGFASQGADTAFRFFTDPDFDFQKEGEAYQASGAATGDAFGTLSEGMAGAAAATPPEEKRGGGALLDGALLMTGHDDLLGMELAEQGHPMLGLAAMEMGEHREEQRREDEYRRDDRYEYGEYGRGEHGRHGGGRWLQAAEGAEAAEAVSPPAAAAAPAEKGGWMPFAQQGAATGAGFASQGADTAFRFFTDPDFDFQKEGEAYQASGAATGDAFGTLSEGMAGAAAATPPEEKRFRPLLDGALLATGHDKLAGVALASQGHPVLGLAAIEHGERREEQRREEERYGRYEEPGRHHHMLMGR</sequence>
<dbReference type="HOGENOM" id="CLU_613140_0_0_1"/>
<evidence type="ECO:0000313" key="2">
    <source>
        <dbReference type="EnsemblProtists" id="EOD41801"/>
    </source>
</evidence>
<reference evidence="3" key="1">
    <citation type="journal article" date="2013" name="Nature">
        <title>Pan genome of the phytoplankton Emiliania underpins its global distribution.</title>
        <authorList>
            <person name="Read B.A."/>
            <person name="Kegel J."/>
            <person name="Klute M.J."/>
            <person name="Kuo A."/>
            <person name="Lefebvre S.C."/>
            <person name="Maumus F."/>
            <person name="Mayer C."/>
            <person name="Miller J."/>
            <person name="Monier A."/>
            <person name="Salamov A."/>
            <person name="Young J."/>
            <person name="Aguilar M."/>
            <person name="Claverie J.M."/>
            <person name="Frickenhaus S."/>
            <person name="Gonzalez K."/>
            <person name="Herman E.K."/>
            <person name="Lin Y.C."/>
            <person name="Napier J."/>
            <person name="Ogata H."/>
            <person name="Sarno A.F."/>
            <person name="Shmutz J."/>
            <person name="Schroeder D."/>
            <person name="de Vargas C."/>
            <person name="Verret F."/>
            <person name="von Dassow P."/>
            <person name="Valentin K."/>
            <person name="Van de Peer Y."/>
            <person name="Wheeler G."/>
            <person name="Dacks J.B."/>
            <person name="Delwiche C.F."/>
            <person name="Dyhrman S.T."/>
            <person name="Glockner G."/>
            <person name="John U."/>
            <person name="Richards T."/>
            <person name="Worden A.Z."/>
            <person name="Zhang X."/>
            <person name="Grigoriev I.V."/>
            <person name="Allen A.E."/>
            <person name="Bidle K."/>
            <person name="Borodovsky M."/>
            <person name="Bowler C."/>
            <person name="Brownlee C."/>
            <person name="Cock J.M."/>
            <person name="Elias M."/>
            <person name="Gladyshev V.N."/>
            <person name="Groth M."/>
            <person name="Guda C."/>
            <person name="Hadaegh A."/>
            <person name="Iglesias-Rodriguez M.D."/>
            <person name="Jenkins J."/>
            <person name="Jones B.M."/>
            <person name="Lawson T."/>
            <person name="Leese F."/>
            <person name="Lindquist E."/>
            <person name="Lobanov A."/>
            <person name="Lomsadze A."/>
            <person name="Malik S.B."/>
            <person name="Marsh M.E."/>
            <person name="Mackinder L."/>
            <person name="Mock T."/>
            <person name="Mueller-Roeber B."/>
            <person name="Pagarete A."/>
            <person name="Parker M."/>
            <person name="Probert I."/>
            <person name="Quesneville H."/>
            <person name="Raines C."/>
            <person name="Rensing S.A."/>
            <person name="Riano-Pachon D.M."/>
            <person name="Richier S."/>
            <person name="Rokitta S."/>
            <person name="Shiraiwa Y."/>
            <person name="Soanes D.M."/>
            <person name="van der Giezen M."/>
            <person name="Wahlund T.M."/>
            <person name="Williams B."/>
            <person name="Wilson W."/>
            <person name="Wolfe G."/>
            <person name="Wurch L.L."/>
        </authorList>
    </citation>
    <scope>NUCLEOTIDE SEQUENCE</scope>
</reference>
<protein>
    <submittedName>
        <fullName evidence="2">Uncharacterized protein</fullName>
    </submittedName>
</protein>
<name>A0A0D3L1B6_EMIH1</name>
<evidence type="ECO:0000313" key="3">
    <source>
        <dbReference type="Proteomes" id="UP000013827"/>
    </source>
</evidence>
<organism evidence="2 3">
    <name type="scientific">Emiliania huxleyi (strain CCMP1516)</name>
    <dbReference type="NCBI Taxonomy" id="280463"/>
    <lineage>
        <taxon>Eukaryota</taxon>
        <taxon>Haptista</taxon>
        <taxon>Haptophyta</taxon>
        <taxon>Prymnesiophyceae</taxon>
        <taxon>Isochrysidales</taxon>
        <taxon>Noelaerhabdaceae</taxon>
        <taxon>Emiliania</taxon>
    </lineage>
</organism>
<reference evidence="2" key="2">
    <citation type="submission" date="2024-10" db="UniProtKB">
        <authorList>
            <consortium name="EnsemblProtists"/>
        </authorList>
    </citation>
    <scope>IDENTIFICATION</scope>
</reference>